<sequence length="48" mass="5570">MAARQHAAARPRGDRFRPSRQPSHRLRIRREACAMALPRPARGRPDRL</sequence>
<gene>
    <name evidence="2" type="ORF">AVDCRST_MAG49-4271</name>
</gene>
<name>A0A6J4VGI6_9BACT</name>
<evidence type="ECO:0000256" key="1">
    <source>
        <dbReference type="SAM" id="MobiDB-lite"/>
    </source>
</evidence>
<dbReference type="AlphaFoldDB" id="A0A6J4VGI6"/>
<feature type="region of interest" description="Disordered" evidence="1">
    <location>
        <begin position="1"/>
        <end position="26"/>
    </location>
</feature>
<organism evidence="2">
    <name type="scientific">uncultured Thermomicrobiales bacterium</name>
    <dbReference type="NCBI Taxonomy" id="1645740"/>
    <lineage>
        <taxon>Bacteria</taxon>
        <taxon>Pseudomonadati</taxon>
        <taxon>Thermomicrobiota</taxon>
        <taxon>Thermomicrobia</taxon>
        <taxon>Thermomicrobiales</taxon>
        <taxon>environmental samples</taxon>
    </lineage>
</organism>
<dbReference type="EMBL" id="CADCWG010000307">
    <property type="protein sequence ID" value="CAA9576649.1"/>
    <property type="molecule type" value="Genomic_DNA"/>
</dbReference>
<protein>
    <submittedName>
        <fullName evidence="2">Uncharacterized protein</fullName>
    </submittedName>
</protein>
<accession>A0A6J4VGI6</accession>
<reference evidence="2" key="1">
    <citation type="submission" date="2020-02" db="EMBL/GenBank/DDBJ databases">
        <authorList>
            <person name="Meier V. D."/>
        </authorList>
    </citation>
    <scope>NUCLEOTIDE SEQUENCE</scope>
    <source>
        <strain evidence="2">AVDCRST_MAG49</strain>
    </source>
</reference>
<proteinExistence type="predicted"/>
<evidence type="ECO:0000313" key="2">
    <source>
        <dbReference type="EMBL" id="CAA9576649.1"/>
    </source>
</evidence>